<gene>
    <name evidence="2" type="ORF">EJ06DRAFT_284500</name>
</gene>
<protein>
    <submittedName>
        <fullName evidence="2">Uncharacterized protein</fullName>
    </submittedName>
</protein>
<organism evidence="2 3">
    <name type="scientific">Trichodelitschia bisporula</name>
    <dbReference type="NCBI Taxonomy" id="703511"/>
    <lineage>
        <taxon>Eukaryota</taxon>
        <taxon>Fungi</taxon>
        <taxon>Dikarya</taxon>
        <taxon>Ascomycota</taxon>
        <taxon>Pezizomycotina</taxon>
        <taxon>Dothideomycetes</taxon>
        <taxon>Dothideomycetes incertae sedis</taxon>
        <taxon>Phaeotrichales</taxon>
        <taxon>Phaeotrichaceae</taxon>
        <taxon>Trichodelitschia</taxon>
    </lineage>
</organism>
<name>A0A6G1I6I6_9PEZI</name>
<dbReference type="AlphaFoldDB" id="A0A6G1I6I6"/>
<evidence type="ECO:0000313" key="2">
    <source>
        <dbReference type="EMBL" id="KAF2403605.1"/>
    </source>
</evidence>
<keyword evidence="1" id="KW-0812">Transmembrane</keyword>
<evidence type="ECO:0000313" key="3">
    <source>
        <dbReference type="Proteomes" id="UP000799640"/>
    </source>
</evidence>
<keyword evidence="1" id="KW-1133">Transmembrane helix</keyword>
<accession>A0A6G1I6I6</accession>
<keyword evidence="3" id="KW-1185">Reference proteome</keyword>
<keyword evidence="1" id="KW-0472">Membrane</keyword>
<dbReference type="EMBL" id="ML996689">
    <property type="protein sequence ID" value="KAF2403605.1"/>
    <property type="molecule type" value="Genomic_DNA"/>
</dbReference>
<feature type="transmembrane region" description="Helical" evidence="1">
    <location>
        <begin position="21"/>
        <end position="38"/>
    </location>
</feature>
<proteinExistence type="predicted"/>
<evidence type="ECO:0000256" key="1">
    <source>
        <dbReference type="SAM" id="Phobius"/>
    </source>
</evidence>
<dbReference type="Proteomes" id="UP000799640">
    <property type="component" value="Unassembled WGS sequence"/>
</dbReference>
<sequence length="182" mass="19685">MRSRLVITKGTIAPLKFANKLTFISLVIGFSTFGPLWVGRARQPGKLRSGVRGLIQQRTQLSVVVGIIFSTETRLPQQQQLRLPLTKLRGKRTALTSHLPAAPLRRPAPVDHTEVRGAWSAEQPAIFLVSHGNAFAAAMAAGTRGLCETHETCAAYPALPGWRRGNIMAGQPLAAEDCGVGW</sequence>
<reference evidence="2" key="1">
    <citation type="journal article" date="2020" name="Stud. Mycol.">
        <title>101 Dothideomycetes genomes: a test case for predicting lifestyles and emergence of pathogens.</title>
        <authorList>
            <person name="Haridas S."/>
            <person name="Albert R."/>
            <person name="Binder M."/>
            <person name="Bloem J."/>
            <person name="Labutti K."/>
            <person name="Salamov A."/>
            <person name="Andreopoulos B."/>
            <person name="Baker S."/>
            <person name="Barry K."/>
            <person name="Bills G."/>
            <person name="Bluhm B."/>
            <person name="Cannon C."/>
            <person name="Castanera R."/>
            <person name="Culley D."/>
            <person name="Daum C."/>
            <person name="Ezra D."/>
            <person name="Gonzalez J."/>
            <person name="Henrissat B."/>
            <person name="Kuo A."/>
            <person name="Liang C."/>
            <person name="Lipzen A."/>
            <person name="Lutzoni F."/>
            <person name="Magnuson J."/>
            <person name="Mondo S."/>
            <person name="Nolan M."/>
            <person name="Ohm R."/>
            <person name="Pangilinan J."/>
            <person name="Park H.-J."/>
            <person name="Ramirez L."/>
            <person name="Alfaro M."/>
            <person name="Sun H."/>
            <person name="Tritt A."/>
            <person name="Yoshinaga Y."/>
            <person name="Zwiers L.-H."/>
            <person name="Turgeon B."/>
            <person name="Goodwin S."/>
            <person name="Spatafora J."/>
            <person name="Crous P."/>
            <person name="Grigoriev I."/>
        </authorList>
    </citation>
    <scope>NUCLEOTIDE SEQUENCE</scope>
    <source>
        <strain evidence="2">CBS 262.69</strain>
    </source>
</reference>